<feature type="transmembrane region" description="Helical" evidence="10">
    <location>
        <begin position="69"/>
        <end position="96"/>
    </location>
</feature>
<keyword evidence="7" id="KW-0862">Zinc</keyword>
<dbReference type="SUPFAM" id="SSF57850">
    <property type="entry name" value="RING/U-box"/>
    <property type="match status" value="1"/>
</dbReference>
<dbReference type="PROSITE" id="PS51292">
    <property type="entry name" value="ZF_RING_CH"/>
    <property type="match status" value="1"/>
</dbReference>
<evidence type="ECO:0000256" key="2">
    <source>
        <dbReference type="ARBA" id="ARBA00022679"/>
    </source>
</evidence>
<name>A0A1I8A8N7_9BILA</name>
<dbReference type="WBParaSite" id="L893_g3396.t1">
    <property type="protein sequence ID" value="L893_g3396.t1"/>
    <property type="gene ID" value="L893_g3396"/>
</dbReference>
<feature type="transmembrane region" description="Helical" evidence="10">
    <location>
        <begin position="324"/>
        <end position="351"/>
    </location>
</feature>
<feature type="transmembrane region" description="Helical" evidence="10">
    <location>
        <begin position="240"/>
        <end position="266"/>
    </location>
</feature>
<feature type="transmembrane region" description="Helical" evidence="10">
    <location>
        <begin position="382"/>
        <end position="400"/>
    </location>
</feature>
<keyword evidence="4" id="KW-0479">Metal-binding</keyword>
<evidence type="ECO:0000256" key="6">
    <source>
        <dbReference type="ARBA" id="ARBA00022786"/>
    </source>
</evidence>
<reference evidence="13" key="1">
    <citation type="submission" date="2016-11" db="UniProtKB">
        <authorList>
            <consortium name="WormBaseParasite"/>
        </authorList>
    </citation>
    <scope>IDENTIFICATION</scope>
</reference>
<dbReference type="SMART" id="SM00744">
    <property type="entry name" value="RINGv"/>
    <property type="match status" value="1"/>
</dbReference>
<evidence type="ECO:0000313" key="13">
    <source>
        <dbReference type="WBParaSite" id="L893_g3396.t1"/>
    </source>
</evidence>
<keyword evidence="12" id="KW-1185">Reference proteome</keyword>
<evidence type="ECO:0000256" key="8">
    <source>
        <dbReference type="ARBA" id="ARBA00022989"/>
    </source>
</evidence>
<dbReference type="GO" id="GO:0008270">
    <property type="term" value="F:zinc ion binding"/>
    <property type="evidence" value="ECO:0007669"/>
    <property type="project" value="UniProtKB-KW"/>
</dbReference>
<organism evidence="12 13">
    <name type="scientific">Steinernema glaseri</name>
    <dbReference type="NCBI Taxonomy" id="37863"/>
    <lineage>
        <taxon>Eukaryota</taxon>
        <taxon>Metazoa</taxon>
        <taxon>Ecdysozoa</taxon>
        <taxon>Nematoda</taxon>
        <taxon>Chromadorea</taxon>
        <taxon>Rhabditida</taxon>
        <taxon>Tylenchina</taxon>
        <taxon>Panagrolaimomorpha</taxon>
        <taxon>Strongyloidoidea</taxon>
        <taxon>Steinernematidae</taxon>
        <taxon>Steinernema</taxon>
    </lineage>
</organism>
<dbReference type="AlphaFoldDB" id="A0A1I8A8N7"/>
<comment type="subcellular location">
    <subcellularLocation>
        <location evidence="1">Membrane</location>
        <topology evidence="1">Multi-pass membrane protein</topology>
    </subcellularLocation>
</comment>
<feature type="transmembrane region" description="Helical" evidence="10">
    <location>
        <begin position="209"/>
        <end position="228"/>
    </location>
</feature>
<keyword evidence="3 10" id="KW-0812">Transmembrane</keyword>
<evidence type="ECO:0000256" key="9">
    <source>
        <dbReference type="ARBA" id="ARBA00023136"/>
    </source>
</evidence>
<proteinExistence type="predicted"/>
<dbReference type="Proteomes" id="UP000095287">
    <property type="component" value="Unplaced"/>
</dbReference>
<evidence type="ECO:0000256" key="1">
    <source>
        <dbReference type="ARBA" id="ARBA00004141"/>
    </source>
</evidence>
<dbReference type="Pfam" id="PF12906">
    <property type="entry name" value="RINGv"/>
    <property type="match status" value="1"/>
</dbReference>
<dbReference type="InterPro" id="IPR013083">
    <property type="entry name" value="Znf_RING/FYVE/PHD"/>
</dbReference>
<dbReference type="InterPro" id="IPR011016">
    <property type="entry name" value="Znf_RING-CH"/>
</dbReference>
<sequence>MDSNEDASCRICYIGSAEEPLFTPCKCSGSVKYLHQRCWELQCAHRQNNDGTCELCQHRMETQEVYLDLGLVTWTVYFNALGKYVLSSAFFCVMVLSQCVPHYIAGFPSLTVTFLTYKILSSLNYLDEMLFEEEYSRKRLPTLGDVSSPHKINNVRYWSILKHHGYLALPLLCIGLTEVFVLSRIDGILETGLAIWVKWFVNIPDSPTAVNHIVTIIIITNTTFMIIYDCYEDSTWKNSIFSYVHLVYIGTVINMLITSFCTGWFIDVSSPVLQLLTVCCIATYYLAAIPTFQFFCIYYDNVDFDYIDLFYPLHYDNIYDNLKAIFVSIAYSHLHLFTFILVPLLATSYVFPDWLHLGEYLHPEYVYSITTKSGEFVEVNAILAWVNMAVKALFVVHWLCSCIHLYDCFIDCQQYVYEKFKWSGGDQ</sequence>
<protein>
    <submittedName>
        <fullName evidence="13">RING-CH-type domain-containing protein</fullName>
    </submittedName>
</protein>
<evidence type="ECO:0000313" key="12">
    <source>
        <dbReference type="Proteomes" id="UP000095287"/>
    </source>
</evidence>
<feature type="transmembrane region" description="Helical" evidence="10">
    <location>
        <begin position="272"/>
        <end position="299"/>
    </location>
</feature>
<evidence type="ECO:0000256" key="4">
    <source>
        <dbReference type="ARBA" id="ARBA00022723"/>
    </source>
</evidence>
<accession>A0A1I8A8N7</accession>
<dbReference type="GO" id="GO:0004842">
    <property type="term" value="F:ubiquitin-protein transferase activity"/>
    <property type="evidence" value="ECO:0007669"/>
    <property type="project" value="TreeGrafter"/>
</dbReference>
<evidence type="ECO:0000256" key="5">
    <source>
        <dbReference type="ARBA" id="ARBA00022771"/>
    </source>
</evidence>
<evidence type="ECO:0000259" key="11">
    <source>
        <dbReference type="PROSITE" id="PS51292"/>
    </source>
</evidence>
<dbReference type="GO" id="GO:0016567">
    <property type="term" value="P:protein ubiquitination"/>
    <property type="evidence" value="ECO:0007669"/>
    <property type="project" value="TreeGrafter"/>
</dbReference>
<evidence type="ECO:0000256" key="3">
    <source>
        <dbReference type="ARBA" id="ARBA00022692"/>
    </source>
</evidence>
<keyword evidence="9 10" id="KW-0472">Membrane</keyword>
<keyword evidence="2" id="KW-0808">Transferase</keyword>
<keyword evidence="6" id="KW-0833">Ubl conjugation pathway</keyword>
<evidence type="ECO:0000256" key="10">
    <source>
        <dbReference type="SAM" id="Phobius"/>
    </source>
</evidence>
<evidence type="ECO:0000256" key="7">
    <source>
        <dbReference type="ARBA" id="ARBA00022833"/>
    </source>
</evidence>
<feature type="domain" description="RING-CH-type" evidence="11">
    <location>
        <begin position="1"/>
        <end position="63"/>
    </location>
</feature>
<keyword evidence="5" id="KW-0863">Zinc-finger</keyword>
<keyword evidence="8 10" id="KW-1133">Transmembrane helix</keyword>
<dbReference type="GO" id="GO:0016020">
    <property type="term" value="C:membrane"/>
    <property type="evidence" value="ECO:0007669"/>
    <property type="project" value="UniProtKB-SubCell"/>
</dbReference>
<dbReference type="PANTHER" id="PTHR46065:SF3">
    <property type="entry name" value="FI20425P1"/>
    <property type="match status" value="1"/>
</dbReference>
<dbReference type="PANTHER" id="PTHR46065">
    <property type="entry name" value="E3 UBIQUITIN-PROTEIN LIGASE MARCH 2/3 FAMILY MEMBER"/>
    <property type="match status" value="1"/>
</dbReference>
<dbReference type="Gene3D" id="3.30.40.10">
    <property type="entry name" value="Zinc/RING finger domain, C3HC4 (zinc finger)"/>
    <property type="match status" value="1"/>
</dbReference>